<dbReference type="EMBL" id="SOHN01000016">
    <property type="protein sequence ID" value="TFD86129.1"/>
    <property type="molecule type" value="Genomic_DNA"/>
</dbReference>
<reference evidence="1 2" key="1">
    <citation type="submission" date="2019-03" db="EMBL/GenBank/DDBJ databases">
        <title>Genomics of glacier-inhabiting Cryobacterium strains.</title>
        <authorList>
            <person name="Liu Q."/>
            <person name="Xin Y.-H."/>
        </authorList>
    </citation>
    <scope>NUCLEOTIDE SEQUENCE [LARGE SCALE GENOMIC DNA]</scope>
    <source>
        <strain evidence="1 2">Sr54</strain>
    </source>
</reference>
<keyword evidence="2" id="KW-1185">Reference proteome</keyword>
<dbReference type="Gene3D" id="3.40.50.2000">
    <property type="entry name" value="Glycogen Phosphorylase B"/>
    <property type="match status" value="1"/>
</dbReference>
<protein>
    <submittedName>
        <fullName evidence="1">Glycosyltransferase</fullName>
    </submittedName>
</protein>
<dbReference type="RefSeq" id="WP_134530256.1">
    <property type="nucleotide sequence ID" value="NZ_SOHN01000016.1"/>
</dbReference>
<proteinExistence type="predicted"/>
<comment type="caution">
    <text evidence="1">The sequence shown here is derived from an EMBL/GenBank/DDBJ whole genome shotgun (WGS) entry which is preliminary data.</text>
</comment>
<evidence type="ECO:0000313" key="2">
    <source>
        <dbReference type="Proteomes" id="UP000297626"/>
    </source>
</evidence>
<organism evidence="1 2">
    <name type="scientific">Cryobacterium serini</name>
    <dbReference type="NCBI Taxonomy" id="1259201"/>
    <lineage>
        <taxon>Bacteria</taxon>
        <taxon>Bacillati</taxon>
        <taxon>Actinomycetota</taxon>
        <taxon>Actinomycetes</taxon>
        <taxon>Micrococcales</taxon>
        <taxon>Microbacteriaceae</taxon>
        <taxon>Cryobacterium</taxon>
    </lineage>
</organism>
<dbReference type="CDD" id="cd03801">
    <property type="entry name" value="GT4_PimA-like"/>
    <property type="match status" value="1"/>
</dbReference>
<dbReference type="Proteomes" id="UP000297626">
    <property type="component" value="Unassembled WGS sequence"/>
</dbReference>
<gene>
    <name evidence="1" type="ORF">E3T51_13420</name>
</gene>
<dbReference type="Pfam" id="PF13692">
    <property type="entry name" value="Glyco_trans_1_4"/>
    <property type="match status" value="1"/>
</dbReference>
<evidence type="ECO:0000313" key="1">
    <source>
        <dbReference type="EMBL" id="TFD86129.1"/>
    </source>
</evidence>
<dbReference type="PANTHER" id="PTHR12526:SF600">
    <property type="entry name" value="GLYCOSYL TRANSFERASE GROUP 1"/>
    <property type="match status" value="1"/>
</dbReference>
<dbReference type="SUPFAM" id="SSF53756">
    <property type="entry name" value="UDP-Glycosyltransferase/glycogen phosphorylase"/>
    <property type="match status" value="1"/>
</dbReference>
<accession>A0A4R9BK01</accession>
<name>A0A4R9BK01_9MICO</name>
<dbReference type="GO" id="GO:0016757">
    <property type="term" value="F:glycosyltransferase activity"/>
    <property type="evidence" value="ECO:0007669"/>
    <property type="project" value="TreeGrafter"/>
</dbReference>
<dbReference type="AlphaFoldDB" id="A0A4R9BK01"/>
<dbReference type="PANTHER" id="PTHR12526">
    <property type="entry name" value="GLYCOSYLTRANSFERASE"/>
    <property type="match status" value="1"/>
</dbReference>
<sequence>MSNKIILVTKTNISTPRDGGSLRVSALVEELRRKNFDVVWFSAAETPGENLKSPRFTLKVLVANFRVLAAVLGVGSLTTARWYSPSLVRALVDARTRDTFSISIIEFSQLLIYRSILPGTLILDMHNIEFELMESYANSTSSPVKKMIAKYEAIRLRKLESRAPDLVATVAVVSEHDREILERISRSNSASASAKIVLAPNGVSADGFMMETAKINTVVFVAHLGWQPNVDAAVWLVTEVWPIVQKLDSSLRLQLVGRSPSPVISALASECVEVHADVATVLPYVLAAQVATAPLLASGGTRLKILEALSCGTPVVSTSLGALGLEHLDDSRGLTIADSPVSFAESVVKIAHSQSDTENIRALARAYLWPNAFARLVEELQDQEEVVGHVPEKK</sequence>
<keyword evidence="1" id="KW-0808">Transferase</keyword>